<keyword evidence="7" id="KW-0472">Membrane</keyword>
<evidence type="ECO:0000256" key="1">
    <source>
        <dbReference type="ARBA" id="ARBA00000085"/>
    </source>
</evidence>
<dbReference type="eggNOG" id="COG3706">
    <property type="taxonomic scope" value="Bacteria"/>
</dbReference>
<dbReference type="SUPFAM" id="SSF52172">
    <property type="entry name" value="CheY-like"/>
    <property type="match status" value="1"/>
</dbReference>
<dbReference type="PROSITE" id="PS50110">
    <property type="entry name" value="RESPONSE_REGULATORY"/>
    <property type="match status" value="1"/>
</dbReference>
<evidence type="ECO:0000256" key="9">
    <source>
        <dbReference type="PROSITE-ProRule" id="PRU00169"/>
    </source>
</evidence>
<feature type="domain" description="Response regulatory" evidence="11">
    <location>
        <begin position="214"/>
        <end position="330"/>
    </location>
</feature>
<dbReference type="Proteomes" id="UP000006180">
    <property type="component" value="Chromosome"/>
</dbReference>
<dbReference type="GO" id="GO:0004016">
    <property type="term" value="F:adenylate cyclase activity"/>
    <property type="evidence" value="ECO:0007669"/>
    <property type="project" value="UniProtKB-ARBA"/>
</dbReference>
<dbReference type="EMBL" id="CP003563">
    <property type="protein sequence ID" value="AFL54451.1"/>
    <property type="molecule type" value="Genomic_DNA"/>
</dbReference>
<dbReference type="eggNOG" id="COG2114">
    <property type="taxonomic scope" value="Bacteria"/>
</dbReference>
<dbReference type="PROSITE" id="PS50125">
    <property type="entry name" value="GUANYLATE_CYCLASE_2"/>
    <property type="match status" value="1"/>
</dbReference>
<keyword evidence="5" id="KW-0547">Nucleotide-binding</keyword>
<dbReference type="PANTHER" id="PTHR11920:SF335">
    <property type="entry name" value="GUANYLATE CYCLASE"/>
    <property type="match status" value="1"/>
</dbReference>
<dbReference type="SUPFAM" id="SSF55073">
    <property type="entry name" value="Nucleotide cyclase"/>
    <property type="match status" value="1"/>
</dbReference>
<dbReference type="InterPro" id="IPR001054">
    <property type="entry name" value="A/G_cyclase"/>
</dbReference>
<comment type="subcellular location">
    <subcellularLocation>
        <location evidence="2">Membrane</location>
    </subcellularLocation>
</comment>
<evidence type="ECO:0000259" key="12">
    <source>
        <dbReference type="PROSITE" id="PS50125"/>
    </source>
</evidence>
<keyword evidence="8 13" id="KW-0456">Lyase</keyword>
<dbReference type="Pfam" id="PF00512">
    <property type="entry name" value="HisKA"/>
    <property type="match status" value="1"/>
</dbReference>
<dbReference type="STRING" id="1185652.USDA257_c59470"/>
<evidence type="ECO:0000256" key="6">
    <source>
        <dbReference type="ARBA" id="ARBA00022989"/>
    </source>
</evidence>
<dbReference type="CDD" id="cd07302">
    <property type="entry name" value="CHD"/>
    <property type="match status" value="1"/>
</dbReference>
<dbReference type="Gene3D" id="1.10.287.130">
    <property type="match status" value="1"/>
</dbReference>
<feature type="region of interest" description="Disordered" evidence="10">
    <location>
        <begin position="1"/>
        <end position="23"/>
    </location>
</feature>
<evidence type="ECO:0000313" key="13">
    <source>
        <dbReference type="EMBL" id="AFL54451.1"/>
    </source>
</evidence>
<dbReference type="HOGENOM" id="CLU_000445_110_0_5"/>
<accession>I3XEZ5</accession>
<evidence type="ECO:0000256" key="8">
    <source>
        <dbReference type="ARBA" id="ARBA00023239"/>
    </source>
</evidence>
<dbReference type="InterPro" id="IPR001789">
    <property type="entry name" value="Sig_transdc_resp-reg_receiver"/>
</dbReference>
<dbReference type="PATRIC" id="fig|1185652.3.peg.6175"/>
<evidence type="ECO:0000256" key="7">
    <source>
        <dbReference type="ARBA" id="ARBA00023136"/>
    </source>
</evidence>
<dbReference type="InterPro" id="IPR011006">
    <property type="entry name" value="CheY-like_superfamily"/>
</dbReference>
<dbReference type="EC" id="2.7.13.3" evidence="3"/>
<dbReference type="SMART" id="SM00388">
    <property type="entry name" value="HisKA"/>
    <property type="match status" value="1"/>
</dbReference>
<keyword evidence="6" id="KW-1133">Transmembrane helix</keyword>
<sequence>MPAATTMTASRSTCRSLSERSSSCSPHPIEWRLKMSVGNEFQRQALATHVAQRMAGPAQAILGFQELLLEQARDLGLAHMLADLERIGAAATQLNGLIDRLIDDQANCPERDEAGAEARLRHDLRTPLNAIIGYSEMILEEAGDLHPHTLKEDLGVILTAAAELLKQVDAIAGLSRGAAIEALQPRDQAGLDAAELERLLFKTGHDAWPDQGGRILVVDDVASNRDLLSRRLRREGHRVAVADSGLSALARLQEGEFDLILLDILMPDMNGIEVLSRLKAEDRWRHIPVIMISGLNEVAAVARCIEAGADDYLTKPFNPILLRARINSTLEKKRWLDREHRYLEQIQTEKRRADNLIHAILPDQIVARLQGGEEIIADRFDEVSILFADIVGFSPIAARLPPSDLVRRLDSMFSKFDLLTEQHGVEKIKTIGDAYMAACGIPEPSADHADRIVALGKSMLESLQDTAPDGDRFRVRIGIHSGPVVAGLIGRLRFVYDVWGETVNIASRLESQGVPDSVQISEATRRALRGRWALEPRCALDLKGNGRIETYLVR</sequence>
<dbReference type="InterPro" id="IPR036097">
    <property type="entry name" value="HisK_dim/P_sf"/>
</dbReference>
<dbReference type="InterPro" id="IPR003661">
    <property type="entry name" value="HisK_dim/P_dom"/>
</dbReference>
<feature type="modified residue" description="4-aspartylphosphate" evidence="9">
    <location>
        <position position="263"/>
    </location>
</feature>
<dbReference type="Pfam" id="PF00211">
    <property type="entry name" value="Guanylate_cyc"/>
    <property type="match status" value="1"/>
</dbReference>
<feature type="compositionally biased region" description="Low complexity" evidence="10">
    <location>
        <begin position="10"/>
        <end position="23"/>
    </location>
</feature>
<dbReference type="Pfam" id="PF00072">
    <property type="entry name" value="Response_reg"/>
    <property type="match status" value="1"/>
</dbReference>
<keyword evidence="4" id="KW-0812">Transmembrane</keyword>
<evidence type="ECO:0000313" key="14">
    <source>
        <dbReference type="Proteomes" id="UP000006180"/>
    </source>
</evidence>
<evidence type="ECO:0000256" key="3">
    <source>
        <dbReference type="ARBA" id="ARBA00012438"/>
    </source>
</evidence>
<evidence type="ECO:0000259" key="11">
    <source>
        <dbReference type="PROSITE" id="PS50110"/>
    </source>
</evidence>
<dbReference type="GO" id="GO:0000155">
    <property type="term" value="F:phosphorelay sensor kinase activity"/>
    <property type="evidence" value="ECO:0007669"/>
    <property type="project" value="InterPro"/>
</dbReference>
<comment type="catalytic activity">
    <reaction evidence="1">
        <text>ATP + protein L-histidine = ADP + protein N-phospho-L-histidine.</text>
        <dbReference type="EC" id="2.7.13.3"/>
    </reaction>
</comment>
<evidence type="ECO:0000256" key="10">
    <source>
        <dbReference type="SAM" id="MobiDB-lite"/>
    </source>
</evidence>
<proteinExistence type="predicted"/>
<dbReference type="PANTHER" id="PTHR11920">
    <property type="entry name" value="GUANYLYL CYCLASE"/>
    <property type="match status" value="1"/>
</dbReference>
<evidence type="ECO:0000256" key="2">
    <source>
        <dbReference type="ARBA" id="ARBA00004370"/>
    </source>
</evidence>
<name>I3XEZ5_SINF2</name>
<dbReference type="SMART" id="SM00448">
    <property type="entry name" value="REC"/>
    <property type="match status" value="1"/>
</dbReference>
<evidence type="ECO:0000256" key="5">
    <source>
        <dbReference type="ARBA" id="ARBA00022741"/>
    </source>
</evidence>
<dbReference type="Gene3D" id="3.30.70.1230">
    <property type="entry name" value="Nucleotide cyclase"/>
    <property type="match status" value="1"/>
</dbReference>
<reference evidence="13 14" key="1">
    <citation type="journal article" date="2012" name="J. Bacteriol.">
        <title>Complete genome sequence of the broad-host-range strain Sinorhizobium fredii USDA257.</title>
        <authorList>
            <person name="Schuldes J."/>
            <person name="Rodriguez Orbegoso M."/>
            <person name="Schmeisser C."/>
            <person name="Krishnan H.B."/>
            <person name="Daniel R."/>
            <person name="Streit W.R."/>
        </authorList>
    </citation>
    <scope>NUCLEOTIDE SEQUENCE [LARGE SCALE GENOMIC DNA]</scope>
    <source>
        <strain evidence="13 14">USDA 257</strain>
    </source>
</reference>
<dbReference type="GO" id="GO:0016020">
    <property type="term" value="C:membrane"/>
    <property type="evidence" value="ECO:0007669"/>
    <property type="project" value="UniProtKB-SubCell"/>
</dbReference>
<protein>
    <recommendedName>
        <fullName evidence="3">histidine kinase</fullName>
        <ecNumber evidence="3">2.7.13.3</ecNumber>
    </recommendedName>
</protein>
<dbReference type="InterPro" id="IPR050401">
    <property type="entry name" value="Cyclic_nucleotide_synthase"/>
</dbReference>
<dbReference type="GO" id="GO:0009190">
    <property type="term" value="P:cyclic nucleotide biosynthetic process"/>
    <property type="evidence" value="ECO:0007669"/>
    <property type="project" value="InterPro"/>
</dbReference>
<evidence type="ECO:0000256" key="4">
    <source>
        <dbReference type="ARBA" id="ARBA00022692"/>
    </source>
</evidence>
<gene>
    <name evidence="13" type="primary">cya13</name>
    <name evidence="13" type="ORF">USDA257_c59470</name>
</gene>
<dbReference type="SMART" id="SM00044">
    <property type="entry name" value="CYCc"/>
    <property type="match status" value="1"/>
</dbReference>
<dbReference type="SUPFAM" id="SSF47384">
    <property type="entry name" value="Homodimeric domain of signal transducing histidine kinase"/>
    <property type="match status" value="1"/>
</dbReference>
<dbReference type="AlphaFoldDB" id="I3XEZ5"/>
<keyword evidence="9" id="KW-0597">Phosphoprotein</keyword>
<dbReference type="CDD" id="cd00082">
    <property type="entry name" value="HisKA"/>
    <property type="match status" value="1"/>
</dbReference>
<dbReference type="GO" id="GO:0000166">
    <property type="term" value="F:nucleotide binding"/>
    <property type="evidence" value="ECO:0007669"/>
    <property type="project" value="UniProtKB-KW"/>
</dbReference>
<feature type="domain" description="Guanylate cyclase" evidence="12">
    <location>
        <begin position="384"/>
        <end position="510"/>
    </location>
</feature>
<dbReference type="KEGG" id="sfd:USDA257_c59470"/>
<dbReference type="Gene3D" id="3.40.50.2300">
    <property type="match status" value="1"/>
</dbReference>
<dbReference type="InterPro" id="IPR029787">
    <property type="entry name" value="Nucleotide_cyclase"/>
</dbReference>
<organism evidence="13 14">
    <name type="scientific">Sinorhizobium fredii (strain USDA 257)</name>
    <dbReference type="NCBI Taxonomy" id="1185652"/>
    <lineage>
        <taxon>Bacteria</taxon>
        <taxon>Pseudomonadati</taxon>
        <taxon>Pseudomonadota</taxon>
        <taxon>Alphaproteobacteria</taxon>
        <taxon>Hyphomicrobiales</taxon>
        <taxon>Rhizobiaceae</taxon>
        <taxon>Sinorhizobium/Ensifer group</taxon>
        <taxon>Sinorhizobium</taxon>
    </lineage>
</organism>